<dbReference type="AlphaFoldDB" id="A0A7K3WN86"/>
<proteinExistence type="inferred from homology"/>
<dbReference type="Pfam" id="PF01594">
    <property type="entry name" value="AI-2E_transport"/>
    <property type="match status" value="1"/>
</dbReference>
<evidence type="ECO:0000256" key="3">
    <source>
        <dbReference type="ARBA" id="ARBA00022448"/>
    </source>
</evidence>
<dbReference type="InterPro" id="IPR002549">
    <property type="entry name" value="AI-2E-like"/>
</dbReference>
<protein>
    <submittedName>
        <fullName evidence="9">AI-2E family transporter</fullName>
    </submittedName>
</protein>
<organism evidence="9 10">
    <name type="scientific">Cryomorpha ignava</name>
    <dbReference type="NCBI Taxonomy" id="101383"/>
    <lineage>
        <taxon>Bacteria</taxon>
        <taxon>Pseudomonadati</taxon>
        <taxon>Bacteroidota</taxon>
        <taxon>Flavobacteriia</taxon>
        <taxon>Flavobacteriales</taxon>
        <taxon>Cryomorphaceae</taxon>
        <taxon>Cryomorpha</taxon>
    </lineage>
</organism>
<feature type="transmembrane region" description="Helical" evidence="8">
    <location>
        <begin position="154"/>
        <end position="180"/>
    </location>
</feature>
<evidence type="ECO:0000256" key="8">
    <source>
        <dbReference type="SAM" id="Phobius"/>
    </source>
</evidence>
<keyword evidence="10" id="KW-1185">Reference proteome</keyword>
<evidence type="ECO:0000256" key="1">
    <source>
        <dbReference type="ARBA" id="ARBA00004651"/>
    </source>
</evidence>
<dbReference type="PANTHER" id="PTHR21716:SF53">
    <property type="entry name" value="PERMEASE PERM-RELATED"/>
    <property type="match status" value="1"/>
</dbReference>
<dbReference type="PANTHER" id="PTHR21716">
    <property type="entry name" value="TRANSMEMBRANE PROTEIN"/>
    <property type="match status" value="1"/>
</dbReference>
<evidence type="ECO:0000313" key="9">
    <source>
        <dbReference type="EMBL" id="NEN23096.1"/>
    </source>
</evidence>
<feature type="transmembrane region" description="Helical" evidence="8">
    <location>
        <begin position="89"/>
        <end position="109"/>
    </location>
</feature>
<feature type="transmembrane region" description="Helical" evidence="8">
    <location>
        <begin position="47"/>
        <end position="69"/>
    </location>
</feature>
<keyword evidence="5 8" id="KW-0812">Transmembrane</keyword>
<keyword evidence="3" id="KW-0813">Transport</keyword>
<evidence type="ECO:0000256" key="4">
    <source>
        <dbReference type="ARBA" id="ARBA00022475"/>
    </source>
</evidence>
<dbReference type="GO" id="GO:0055085">
    <property type="term" value="P:transmembrane transport"/>
    <property type="evidence" value="ECO:0007669"/>
    <property type="project" value="TreeGrafter"/>
</dbReference>
<comment type="caution">
    <text evidence="9">The sequence shown here is derived from an EMBL/GenBank/DDBJ whole genome shotgun (WGS) entry which is preliminary data.</text>
</comment>
<evidence type="ECO:0000313" key="10">
    <source>
        <dbReference type="Proteomes" id="UP000486602"/>
    </source>
</evidence>
<comment type="subcellular location">
    <subcellularLocation>
        <location evidence="1">Cell membrane</location>
        <topology evidence="1">Multi-pass membrane protein</topology>
    </subcellularLocation>
</comment>
<evidence type="ECO:0000256" key="2">
    <source>
        <dbReference type="ARBA" id="ARBA00009773"/>
    </source>
</evidence>
<keyword evidence="6 8" id="KW-1133">Transmembrane helix</keyword>
<keyword evidence="7 8" id="KW-0472">Membrane</keyword>
<sequence length="201" mass="22414">MLYFLYLIFFLKDKNTIRKLVLAISPMRMEKAVDQIFVNTNKILSRYFLGLLVQIVAITTCVYIGLSIVGVQNALLIATFTGIANLVPYLGPWIGASFGAFILLANNIAYSFSDVVGPKMLGLVLVFTITQLLDNYIFQPAIFSNSIKAHPLEIFLVILIACSLGGILGMVAALPVYSFLRIVFTEMNREFSWLDSIKSRK</sequence>
<name>A0A7K3WN86_9FLAO</name>
<evidence type="ECO:0000256" key="6">
    <source>
        <dbReference type="ARBA" id="ARBA00022989"/>
    </source>
</evidence>
<feature type="transmembrane region" description="Helical" evidence="8">
    <location>
        <begin position="121"/>
        <end position="142"/>
    </location>
</feature>
<dbReference type="EMBL" id="JAAGVY010000008">
    <property type="protein sequence ID" value="NEN23096.1"/>
    <property type="molecule type" value="Genomic_DNA"/>
</dbReference>
<evidence type="ECO:0000256" key="7">
    <source>
        <dbReference type="ARBA" id="ARBA00023136"/>
    </source>
</evidence>
<dbReference type="GO" id="GO:0005886">
    <property type="term" value="C:plasma membrane"/>
    <property type="evidence" value="ECO:0007669"/>
    <property type="project" value="UniProtKB-SubCell"/>
</dbReference>
<dbReference type="Proteomes" id="UP000486602">
    <property type="component" value="Unassembled WGS sequence"/>
</dbReference>
<comment type="similarity">
    <text evidence="2">Belongs to the autoinducer-2 exporter (AI-2E) (TC 2.A.86) family.</text>
</comment>
<dbReference type="RefSeq" id="WP_163284161.1">
    <property type="nucleotide sequence ID" value="NZ_JAAGVY010000008.1"/>
</dbReference>
<keyword evidence="4" id="KW-1003">Cell membrane</keyword>
<accession>A0A7K3WN86</accession>
<gene>
    <name evidence="9" type="ORF">G3O08_06240</name>
</gene>
<evidence type="ECO:0000256" key="5">
    <source>
        <dbReference type="ARBA" id="ARBA00022692"/>
    </source>
</evidence>
<reference evidence="9 10" key="1">
    <citation type="submission" date="2020-02" db="EMBL/GenBank/DDBJ databases">
        <title>Out from the shadows clarifying the taxonomy of the family Cryomorphaceae and related taxa by utilizing the GTDB taxonomic framework.</title>
        <authorList>
            <person name="Bowman J.P."/>
        </authorList>
    </citation>
    <scope>NUCLEOTIDE SEQUENCE [LARGE SCALE GENOMIC DNA]</scope>
    <source>
        <strain evidence="9 10">QSSC 1-22</strain>
    </source>
</reference>